<evidence type="ECO:0000313" key="3">
    <source>
        <dbReference type="WBParaSite" id="GPUH_0001333801-mRNA-1"/>
    </source>
</evidence>
<protein>
    <submittedName>
        <fullName evidence="3">Variant surface glycoprotein</fullName>
    </submittedName>
</protein>
<dbReference type="Proteomes" id="UP000271098">
    <property type="component" value="Unassembled WGS sequence"/>
</dbReference>
<keyword evidence="2" id="KW-1185">Reference proteome</keyword>
<organism evidence="3">
    <name type="scientific">Gongylonema pulchrum</name>
    <dbReference type="NCBI Taxonomy" id="637853"/>
    <lineage>
        <taxon>Eukaryota</taxon>
        <taxon>Metazoa</taxon>
        <taxon>Ecdysozoa</taxon>
        <taxon>Nematoda</taxon>
        <taxon>Chromadorea</taxon>
        <taxon>Rhabditida</taxon>
        <taxon>Spirurina</taxon>
        <taxon>Spiruromorpha</taxon>
        <taxon>Spiruroidea</taxon>
        <taxon>Gongylonematidae</taxon>
        <taxon>Gongylonema</taxon>
    </lineage>
</organism>
<sequence length="151" mass="17031">MITSAILSTEETSLPKVNELTQKCRKEADKYGRLLDEYRMEIAEKSEHHAQQLEMKKADCKSNLFSFRRSNKLKWLTGSFADTKTAAADPLRASNAYKEIADALRNASKAVKGAKQTAEYAYLDADPKSETSMWLKQPKIKVLQLSNKPTS</sequence>
<dbReference type="WBParaSite" id="GPUH_0001333801-mRNA-1">
    <property type="protein sequence ID" value="GPUH_0001333801-mRNA-1"/>
    <property type="gene ID" value="GPUH_0001333801"/>
</dbReference>
<accession>A0A183DX82</accession>
<proteinExistence type="predicted"/>
<dbReference type="AlphaFoldDB" id="A0A183DX82"/>
<evidence type="ECO:0000313" key="1">
    <source>
        <dbReference type="EMBL" id="VDN22057.1"/>
    </source>
</evidence>
<name>A0A183DX82_9BILA</name>
<reference evidence="1 2" key="2">
    <citation type="submission" date="2018-11" db="EMBL/GenBank/DDBJ databases">
        <authorList>
            <consortium name="Pathogen Informatics"/>
        </authorList>
    </citation>
    <scope>NUCLEOTIDE SEQUENCE [LARGE SCALE GENOMIC DNA]</scope>
</reference>
<dbReference type="EMBL" id="UYRT01080112">
    <property type="protein sequence ID" value="VDN22057.1"/>
    <property type="molecule type" value="Genomic_DNA"/>
</dbReference>
<gene>
    <name evidence="1" type="ORF">GPUH_LOCUS13323</name>
</gene>
<reference evidence="3" key="1">
    <citation type="submission" date="2016-06" db="UniProtKB">
        <authorList>
            <consortium name="WormBaseParasite"/>
        </authorList>
    </citation>
    <scope>IDENTIFICATION</scope>
</reference>
<dbReference type="OrthoDB" id="10537959at2759"/>
<evidence type="ECO:0000313" key="2">
    <source>
        <dbReference type="Proteomes" id="UP000271098"/>
    </source>
</evidence>